<gene>
    <name evidence="2" type="ORF">CYJ57_02440</name>
</gene>
<dbReference type="GO" id="GO:0004523">
    <property type="term" value="F:RNA-DNA hybrid ribonuclease activity"/>
    <property type="evidence" value="ECO:0007669"/>
    <property type="project" value="InterPro"/>
</dbReference>
<feature type="domain" description="RNase H type-1" evidence="1">
    <location>
        <begin position="14"/>
        <end position="144"/>
    </location>
</feature>
<protein>
    <submittedName>
        <fullName evidence="2">Ribonuclease HI</fullName>
    </submittedName>
</protein>
<evidence type="ECO:0000313" key="2">
    <source>
        <dbReference type="EMBL" id="PKY90310.1"/>
    </source>
</evidence>
<proteinExistence type="predicted"/>
<dbReference type="Pfam" id="PF00075">
    <property type="entry name" value="RNase_H"/>
    <property type="match status" value="1"/>
</dbReference>
<dbReference type="OrthoDB" id="7845843at2"/>
<dbReference type="SUPFAM" id="SSF53098">
    <property type="entry name" value="Ribonuclease H-like"/>
    <property type="match status" value="1"/>
</dbReference>
<dbReference type="CDD" id="cd09279">
    <property type="entry name" value="RNase_HI_like"/>
    <property type="match status" value="1"/>
</dbReference>
<dbReference type="InterPro" id="IPR012337">
    <property type="entry name" value="RNaseH-like_sf"/>
</dbReference>
<dbReference type="EMBL" id="PKHE01000004">
    <property type="protein sequence ID" value="PKY90310.1"/>
    <property type="molecule type" value="Genomic_DNA"/>
</dbReference>
<comment type="caution">
    <text evidence="2">The sequence shown here is derived from an EMBL/GenBank/DDBJ whole genome shotgun (WGS) entry which is preliminary data.</text>
</comment>
<dbReference type="Gene3D" id="3.30.420.10">
    <property type="entry name" value="Ribonuclease H-like superfamily/Ribonuclease H"/>
    <property type="match status" value="1"/>
</dbReference>
<reference evidence="2 3" key="1">
    <citation type="submission" date="2017-12" db="EMBL/GenBank/DDBJ databases">
        <title>Phylogenetic diversity of female urinary microbiome.</title>
        <authorList>
            <person name="Thomas-White K."/>
            <person name="Wolfe A.J."/>
        </authorList>
    </citation>
    <scope>NUCLEOTIDE SEQUENCE [LARGE SCALE GENOMIC DNA]</scope>
    <source>
        <strain evidence="2 3">UMB0898</strain>
    </source>
</reference>
<evidence type="ECO:0000259" key="1">
    <source>
        <dbReference type="PROSITE" id="PS50879"/>
    </source>
</evidence>
<evidence type="ECO:0000313" key="3">
    <source>
        <dbReference type="Proteomes" id="UP000234384"/>
    </source>
</evidence>
<dbReference type="InterPro" id="IPR002156">
    <property type="entry name" value="RNaseH_domain"/>
</dbReference>
<dbReference type="PROSITE" id="PS50879">
    <property type="entry name" value="RNASE_H_1"/>
    <property type="match status" value="1"/>
</dbReference>
<accession>A0A2I1K3T6</accession>
<organism evidence="2 3">
    <name type="scientific">Falseniella ignava</name>
    <dbReference type="NCBI Taxonomy" id="137730"/>
    <lineage>
        <taxon>Bacteria</taxon>
        <taxon>Bacillati</taxon>
        <taxon>Bacillota</taxon>
        <taxon>Bacilli</taxon>
        <taxon>Lactobacillales</taxon>
        <taxon>Aerococcaceae</taxon>
        <taxon>Falseniella</taxon>
    </lineage>
</organism>
<dbReference type="Proteomes" id="UP000234384">
    <property type="component" value="Unassembled WGS sequence"/>
</dbReference>
<name>A0A2I1K3T6_9LACT</name>
<dbReference type="GO" id="GO:0003676">
    <property type="term" value="F:nucleic acid binding"/>
    <property type="evidence" value="ECO:0007669"/>
    <property type="project" value="InterPro"/>
</dbReference>
<sequence>MGFINNLSNKNLGGDNVIQIYTDAAYHPVQKTAGIGIVIDGAQRYQYQYYLTDVDDNHQAEFAAAIIAMHHLKGIASPIELIQYQSDSQIVIDSIHKRYAKKERYERLLENLLRYIDAYSLFFAKWVSERDNRYADQLARQALHQAKEGIPIDQLWLRFDCDQN</sequence>
<dbReference type="InterPro" id="IPR036397">
    <property type="entry name" value="RNaseH_sf"/>
</dbReference>
<dbReference type="AlphaFoldDB" id="A0A2I1K3T6"/>